<gene>
    <name evidence="12" type="ORF">TRIADDRAFT_3759</name>
</gene>
<evidence type="ECO:0000259" key="11">
    <source>
        <dbReference type="PROSITE" id="PS50262"/>
    </source>
</evidence>
<keyword evidence="2" id="KW-1003">Cell membrane</keyword>
<organism evidence="12 13">
    <name type="scientific">Trichoplax adhaerens</name>
    <name type="common">Trichoplax reptans</name>
    <dbReference type="NCBI Taxonomy" id="10228"/>
    <lineage>
        <taxon>Eukaryota</taxon>
        <taxon>Metazoa</taxon>
        <taxon>Placozoa</taxon>
        <taxon>Uniplacotomia</taxon>
        <taxon>Trichoplacea</taxon>
        <taxon>Trichoplacidae</taxon>
        <taxon>Trichoplax</taxon>
    </lineage>
</organism>
<dbReference type="PhylomeDB" id="B3RZG1"/>
<dbReference type="EMBL" id="DS985246">
    <property type="protein sequence ID" value="EDV23837.1"/>
    <property type="molecule type" value="Genomic_DNA"/>
</dbReference>
<keyword evidence="13" id="KW-1185">Reference proteome</keyword>
<evidence type="ECO:0000256" key="6">
    <source>
        <dbReference type="ARBA" id="ARBA00023136"/>
    </source>
</evidence>
<keyword evidence="7 9" id="KW-0675">Receptor</keyword>
<keyword evidence="8 9" id="KW-0807">Transducer</keyword>
<dbReference type="PROSITE" id="PS50262">
    <property type="entry name" value="G_PROTEIN_RECEP_F1_2"/>
    <property type="match status" value="1"/>
</dbReference>
<dbReference type="HOGENOM" id="CLU_009579_3_3_1"/>
<dbReference type="SUPFAM" id="SSF81321">
    <property type="entry name" value="Family A G protein-coupled receptor-like"/>
    <property type="match status" value="1"/>
</dbReference>
<dbReference type="Gene3D" id="1.20.1070.10">
    <property type="entry name" value="Rhodopsin 7-helix transmembrane proteins"/>
    <property type="match status" value="1"/>
</dbReference>
<dbReference type="OMA" id="WIHSAIV"/>
<feature type="transmembrane region" description="Helical" evidence="10">
    <location>
        <begin position="81"/>
        <end position="99"/>
    </location>
</feature>
<evidence type="ECO:0000256" key="2">
    <source>
        <dbReference type="ARBA" id="ARBA00022475"/>
    </source>
</evidence>
<comment type="similarity">
    <text evidence="9">Belongs to the G-protein coupled receptor 1 family.</text>
</comment>
<protein>
    <recommendedName>
        <fullName evidence="11">G-protein coupled receptors family 1 profile domain-containing protein</fullName>
    </recommendedName>
</protein>
<evidence type="ECO:0000256" key="3">
    <source>
        <dbReference type="ARBA" id="ARBA00022692"/>
    </source>
</evidence>
<evidence type="ECO:0000256" key="7">
    <source>
        <dbReference type="ARBA" id="ARBA00023170"/>
    </source>
</evidence>
<feature type="non-terminal residue" evidence="12">
    <location>
        <position position="1"/>
    </location>
</feature>
<dbReference type="OrthoDB" id="10071887at2759"/>
<dbReference type="Pfam" id="PF00001">
    <property type="entry name" value="7tm_1"/>
    <property type="match status" value="1"/>
</dbReference>
<feature type="transmembrane region" description="Helical" evidence="10">
    <location>
        <begin position="40"/>
        <end position="61"/>
    </location>
</feature>
<feature type="non-terminal residue" evidence="12">
    <location>
        <position position="284"/>
    </location>
</feature>
<dbReference type="PANTHER" id="PTHR22752:SF14">
    <property type="entry name" value="G-PROTEIN COUPLED RECEPTORS FAMILY 1 PROFILE DOMAIN-CONTAINING PROTEIN"/>
    <property type="match status" value="1"/>
</dbReference>
<keyword evidence="3 9" id="KW-0812">Transmembrane</keyword>
<feature type="transmembrane region" description="Helical" evidence="10">
    <location>
        <begin position="253"/>
        <end position="276"/>
    </location>
</feature>
<dbReference type="STRING" id="10228.B3RZG1"/>
<feature type="transmembrane region" description="Helical" evidence="10">
    <location>
        <begin position="162"/>
        <end position="186"/>
    </location>
</feature>
<dbReference type="CTD" id="6754575"/>
<dbReference type="GO" id="GO:0004930">
    <property type="term" value="F:G protein-coupled receptor activity"/>
    <property type="evidence" value="ECO:0000318"/>
    <property type="project" value="GO_Central"/>
</dbReference>
<evidence type="ECO:0000313" key="12">
    <source>
        <dbReference type="EMBL" id="EDV23837.1"/>
    </source>
</evidence>
<accession>B3RZG1</accession>
<dbReference type="AlphaFoldDB" id="B3RZG1"/>
<feature type="transmembrane region" description="Helical" evidence="10">
    <location>
        <begin position="6"/>
        <end position="28"/>
    </location>
</feature>
<evidence type="ECO:0000256" key="1">
    <source>
        <dbReference type="ARBA" id="ARBA00004651"/>
    </source>
</evidence>
<comment type="subcellular location">
    <subcellularLocation>
        <location evidence="1">Cell membrane</location>
        <topology evidence="1">Multi-pass membrane protein</topology>
    </subcellularLocation>
</comment>
<dbReference type="Proteomes" id="UP000009022">
    <property type="component" value="Unassembled WGS sequence"/>
</dbReference>
<dbReference type="RefSeq" id="XP_002113363.1">
    <property type="nucleotide sequence ID" value="XM_002113327.1"/>
</dbReference>
<dbReference type="PANTHER" id="PTHR22752">
    <property type="entry name" value="G PROTEIN-COUPLED RECEPTOR"/>
    <property type="match status" value="1"/>
</dbReference>
<keyword evidence="5 9" id="KW-0297">G-protein coupled receptor</keyword>
<feature type="transmembrane region" description="Helical" evidence="10">
    <location>
        <begin position="120"/>
        <end position="142"/>
    </location>
</feature>
<dbReference type="GeneID" id="6754575"/>
<dbReference type="InParanoid" id="B3RZG1"/>
<name>B3RZG1_TRIAD</name>
<dbReference type="FunCoup" id="B3RZG1">
    <property type="interactions" value="386"/>
</dbReference>
<evidence type="ECO:0000256" key="4">
    <source>
        <dbReference type="ARBA" id="ARBA00022989"/>
    </source>
</evidence>
<evidence type="ECO:0000256" key="8">
    <source>
        <dbReference type="ARBA" id="ARBA00023224"/>
    </source>
</evidence>
<reference evidence="12 13" key="1">
    <citation type="journal article" date="2008" name="Nature">
        <title>The Trichoplax genome and the nature of placozoans.</title>
        <authorList>
            <person name="Srivastava M."/>
            <person name="Begovic E."/>
            <person name="Chapman J."/>
            <person name="Putnam N.H."/>
            <person name="Hellsten U."/>
            <person name="Kawashima T."/>
            <person name="Kuo A."/>
            <person name="Mitros T."/>
            <person name="Salamov A."/>
            <person name="Carpenter M.L."/>
            <person name="Signorovitch A.Y."/>
            <person name="Moreno M.A."/>
            <person name="Kamm K."/>
            <person name="Grimwood J."/>
            <person name="Schmutz J."/>
            <person name="Shapiro H."/>
            <person name="Grigoriev I.V."/>
            <person name="Buss L.W."/>
            <person name="Schierwater B."/>
            <person name="Dellaporta S.L."/>
            <person name="Rokhsar D.S."/>
        </authorList>
    </citation>
    <scope>NUCLEOTIDE SEQUENCE [LARGE SCALE GENOMIC DNA]</scope>
    <source>
        <strain evidence="12 13">Grell-BS-1999</strain>
    </source>
</reference>
<dbReference type="GO" id="GO:0005886">
    <property type="term" value="C:plasma membrane"/>
    <property type="evidence" value="ECO:0000318"/>
    <property type="project" value="GO_Central"/>
</dbReference>
<evidence type="ECO:0000256" key="9">
    <source>
        <dbReference type="RuleBase" id="RU000688"/>
    </source>
</evidence>
<dbReference type="KEGG" id="tad:TRIADDRAFT_3759"/>
<evidence type="ECO:0000256" key="10">
    <source>
        <dbReference type="SAM" id="Phobius"/>
    </source>
</evidence>
<dbReference type="PROSITE" id="PS00237">
    <property type="entry name" value="G_PROTEIN_RECEP_F1_1"/>
    <property type="match status" value="1"/>
</dbReference>
<dbReference type="GO" id="GO:0007186">
    <property type="term" value="P:G protein-coupled receptor signaling pathway"/>
    <property type="evidence" value="ECO:0000318"/>
    <property type="project" value="GO_Central"/>
</dbReference>
<feature type="transmembrane region" description="Helical" evidence="10">
    <location>
        <begin position="221"/>
        <end position="241"/>
    </location>
</feature>
<keyword evidence="6 10" id="KW-0472">Membrane</keyword>
<feature type="domain" description="G-protein coupled receptors family 1 profile" evidence="11">
    <location>
        <begin position="20"/>
        <end position="273"/>
    </location>
</feature>
<dbReference type="InterPro" id="IPR017452">
    <property type="entry name" value="GPCR_Rhodpsn_7TM"/>
</dbReference>
<sequence>VYLILQATILSIITLFMIVGNFIVIVVVNRSEQLQNATGIFMANLAVTDLTLGVILMPITIASSILGRWIFSDIMCKFCGFLNVMLCSTSALTVMLLSIDRFIAISRPMQYIKIMSKKRALVLSTYMWIHSAIVSTFPLLGWAKYEYVEAEAVCFAIESVSYFNFLCASTVFLAIFLIIITHIYILKVAIKQSQQIVTLTPGFEDVTRETMRQMNRKTAKTVLIIVGVYLACWIPYISLTYVQIYANYVPPPIAITITSGLIFVNSASNPIIYGTFHRRFRNAF</sequence>
<dbReference type="eggNOG" id="KOG3656">
    <property type="taxonomic scope" value="Eukaryota"/>
</dbReference>
<dbReference type="SMART" id="SM01381">
    <property type="entry name" value="7TM_GPCR_Srsx"/>
    <property type="match status" value="1"/>
</dbReference>
<keyword evidence="4 10" id="KW-1133">Transmembrane helix</keyword>
<dbReference type="InterPro" id="IPR000276">
    <property type="entry name" value="GPCR_Rhodpsn"/>
</dbReference>
<evidence type="ECO:0000256" key="5">
    <source>
        <dbReference type="ARBA" id="ARBA00023040"/>
    </source>
</evidence>
<evidence type="ECO:0000313" key="13">
    <source>
        <dbReference type="Proteomes" id="UP000009022"/>
    </source>
</evidence>
<dbReference type="PRINTS" id="PR00237">
    <property type="entry name" value="GPCRRHODOPSN"/>
</dbReference>
<proteinExistence type="inferred from homology"/>